<keyword evidence="4" id="KW-0540">Nuclease</keyword>
<dbReference type="CDD" id="cd01647">
    <property type="entry name" value="RT_LTR"/>
    <property type="match status" value="1"/>
</dbReference>
<evidence type="ECO:0000259" key="8">
    <source>
        <dbReference type="PROSITE" id="PS50878"/>
    </source>
</evidence>
<dbReference type="Pfam" id="PF00078">
    <property type="entry name" value="RVT_1"/>
    <property type="match status" value="1"/>
</dbReference>
<keyword evidence="2" id="KW-0808">Transferase</keyword>
<reference evidence="9" key="1">
    <citation type="submission" date="2021-01" db="EMBL/GenBank/DDBJ databases">
        <authorList>
            <person name="Li R."/>
            <person name="Bekaert M."/>
        </authorList>
    </citation>
    <scope>NUCLEOTIDE SEQUENCE</scope>
    <source>
        <strain evidence="9">Farmed</strain>
    </source>
</reference>
<dbReference type="InterPro" id="IPR000477">
    <property type="entry name" value="RT_dom"/>
</dbReference>
<keyword evidence="3" id="KW-0548">Nucleotidyltransferase</keyword>
<dbReference type="GO" id="GO:0006508">
    <property type="term" value="P:proteolysis"/>
    <property type="evidence" value="ECO:0007669"/>
    <property type="project" value="UniProtKB-KW"/>
</dbReference>
<dbReference type="Proteomes" id="UP000597762">
    <property type="component" value="Unassembled WGS sequence"/>
</dbReference>
<organism evidence="9 10">
    <name type="scientific">Acanthosepion pharaonis</name>
    <name type="common">Pharaoh cuttlefish</name>
    <name type="synonym">Sepia pharaonis</name>
    <dbReference type="NCBI Taxonomy" id="158019"/>
    <lineage>
        <taxon>Eukaryota</taxon>
        <taxon>Metazoa</taxon>
        <taxon>Spiralia</taxon>
        <taxon>Lophotrochozoa</taxon>
        <taxon>Mollusca</taxon>
        <taxon>Cephalopoda</taxon>
        <taxon>Coleoidea</taxon>
        <taxon>Decapodiformes</taxon>
        <taxon>Sepiida</taxon>
        <taxon>Sepiina</taxon>
        <taxon>Sepiidae</taxon>
        <taxon>Acanthosepion</taxon>
    </lineage>
</organism>
<dbReference type="InterPro" id="IPR043128">
    <property type="entry name" value="Rev_trsase/Diguanyl_cyclase"/>
</dbReference>
<feature type="domain" description="Reverse transcriptase" evidence="8">
    <location>
        <begin position="118"/>
        <end position="302"/>
    </location>
</feature>
<keyword evidence="10" id="KW-1185">Reference proteome</keyword>
<evidence type="ECO:0000256" key="4">
    <source>
        <dbReference type="ARBA" id="ARBA00022722"/>
    </source>
</evidence>
<name>A0A812BVV8_ACAPH</name>
<evidence type="ECO:0000256" key="6">
    <source>
        <dbReference type="ARBA" id="ARBA00022801"/>
    </source>
</evidence>
<dbReference type="InterPro" id="IPR043502">
    <property type="entry name" value="DNA/RNA_pol_sf"/>
</dbReference>
<evidence type="ECO:0000256" key="3">
    <source>
        <dbReference type="ARBA" id="ARBA00022695"/>
    </source>
</evidence>
<keyword evidence="7" id="KW-0695">RNA-directed DNA polymerase</keyword>
<keyword evidence="5" id="KW-0255">Endonuclease</keyword>
<evidence type="ECO:0000256" key="2">
    <source>
        <dbReference type="ARBA" id="ARBA00022679"/>
    </source>
</evidence>
<dbReference type="InterPro" id="IPR053134">
    <property type="entry name" value="RNA-dir_DNA_polymerase"/>
</dbReference>
<evidence type="ECO:0000313" key="9">
    <source>
        <dbReference type="EMBL" id="CAE1249037.1"/>
    </source>
</evidence>
<protein>
    <submittedName>
        <fullName evidence="9">Transposon Ty3-I Gag-Pol polyprotein,Transposon Ty3-G Gag-Pol polyprotein</fullName>
    </submittedName>
</protein>
<sequence length="318" mass="36413">MSLNIGLRMQFIWTFTIADVAMPIRGADFSAHFHLFFDLISRTLTDARTNPQRRGLTLRLSTIGLTAVIAKANVYENLLQKYKLLLSPFTYAEPIRHNATHAIKTTGPPAHAQPRRLNPNKLRVAKDEFEHRLKLGIIKPSSSPYATPLRMVPCGDYRLLNAQTIPDKYPIPHIKDFALSLEGAMVFTNLDLRKAFYRIPIEPTDIPKTAITTSFGLYEFTRMSFGLRNAAQSFQRLIDEVLRGLSYTYAYIDDVLIASKTHEEHYYHLQTVFQRLQHYGLKLNVEKCLFAVRSLTFLGHIIDNHGLTPLNQISKSYY</sequence>
<evidence type="ECO:0000256" key="5">
    <source>
        <dbReference type="ARBA" id="ARBA00022759"/>
    </source>
</evidence>
<dbReference type="PROSITE" id="PS50878">
    <property type="entry name" value="RT_POL"/>
    <property type="match status" value="1"/>
</dbReference>
<dbReference type="PANTHER" id="PTHR24559:SF444">
    <property type="entry name" value="REVERSE TRANSCRIPTASE DOMAIN-CONTAINING PROTEIN"/>
    <property type="match status" value="1"/>
</dbReference>
<evidence type="ECO:0000256" key="1">
    <source>
        <dbReference type="ARBA" id="ARBA00022670"/>
    </source>
</evidence>
<dbReference type="Gene3D" id="3.30.70.270">
    <property type="match status" value="1"/>
</dbReference>
<dbReference type="GO" id="GO:0003964">
    <property type="term" value="F:RNA-directed DNA polymerase activity"/>
    <property type="evidence" value="ECO:0007669"/>
    <property type="project" value="UniProtKB-KW"/>
</dbReference>
<dbReference type="Gene3D" id="3.10.10.10">
    <property type="entry name" value="HIV Type 1 Reverse Transcriptase, subunit A, domain 1"/>
    <property type="match status" value="1"/>
</dbReference>
<proteinExistence type="predicted"/>
<keyword evidence="6" id="KW-0378">Hydrolase</keyword>
<dbReference type="GO" id="GO:0008233">
    <property type="term" value="F:peptidase activity"/>
    <property type="evidence" value="ECO:0007669"/>
    <property type="project" value="UniProtKB-KW"/>
</dbReference>
<evidence type="ECO:0000256" key="7">
    <source>
        <dbReference type="ARBA" id="ARBA00022918"/>
    </source>
</evidence>
<comment type="caution">
    <text evidence="9">The sequence shown here is derived from an EMBL/GenBank/DDBJ whole genome shotgun (WGS) entry which is preliminary data.</text>
</comment>
<accession>A0A812BVV8</accession>
<dbReference type="SUPFAM" id="SSF56672">
    <property type="entry name" value="DNA/RNA polymerases"/>
    <property type="match status" value="1"/>
</dbReference>
<dbReference type="PANTHER" id="PTHR24559">
    <property type="entry name" value="TRANSPOSON TY3-I GAG-POL POLYPROTEIN"/>
    <property type="match status" value="1"/>
</dbReference>
<dbReference type="GO" id="GO:0004519">
    <property type="term" value="F:endonuclease activity"/>
    <property type="evidence" value="ECO:0007669"/>
    <property type="project" value="UniProtKB-KW"/>
</dbReference>
<keyword evidence="1" id="KW-0645">Protease</keyword>
<dbReference type="AlphaFoldDB" id="A0A812BVV8"/>
<dbReference type="EMBL" id="CAHIKZ030001008">
    <property type="protein sequence ID" value="CAE1249037.1"/>
    <property type="molecule type" value="Genomic_DNA"/>
</dbReference>
<evidence type="ECO:0000313" key="10">
    <source>
        <dbReference type="Proteomes" id="UP000597762"/>
    </source>
</evidence>
<dbReference type="OrthoDB" id="6157637at2759"/>
<gene>
    <name evidence="9" type="ORF">SPHA_26403</name>
</gene>
<dbReference type="FunFam" id="3.10.10.10:FF:000007">
    <property type="entry name" value="Retrovirus-related Pol polyprotein from transposon 17.6-like Protein"/>
    <property type="match status" value="1"/>
</dbReference>